<comment type="caution">
    <text evidence="1">The sequence shown here is derived from an EMBL/GenBank/DDBJ whole genome shotgun (WGS) entry which is preliminary data.</text>
</comment>
<dbReference type="AlphaFoldDB" id="A0AAV4FFD7"/>
<dbReference type="Proteomes" id="UP000762676">
    <property type="component" value="Unassembled WGS sequence"/>
</dbReference>
<protein>
    <submittedName>
        <fullName evidence="1">Uncharacterized protein</fullName>
    </submittedName>
</protein>
<dbReference type="EMBL" id="BMAT01007816">
    <property type="protein sequence ID" value="GFR71972.1"/>
    <property type="molecule type" value="Genomic_DNA"/>
</dbReference>
<accession>A0AAV4FFD7</accession>
<reference evidence="1 2" key="1">
    <citation type="journal article" date="2021" name="Elife">
        <title>Chloroplast acquisition without the gene transfer in kleptoplastic sea slugs, Plakobranchus ocellatus.</title>
        <authorList>
            <person name="Maeda T."/>
            <person name="Takahashi S."/>
            <person name="Yoshida T."/>
            <person name="Shimamura S."/>
            <person name="Takaki Y."/>
            <person name="Nagai Y."/>
            <person name="Toyoda A."/>
            <person name="Suzuki Y."/>
            <person name="Arimoto A."/>
            <person name="Ishii H."/>
            <person name="Satoh N."/>
            <person name="Nishiyama T."/>
            <person name="Hasebe M."/>
            <person name="Maruyama T."/>
            <person name="Minagawa J."/>
            <person name="Obokata J."/>
            <person name="Shigenobu S."/>
        </authorList>
    </citation>
    <scope>NUCLEOTIDE SEQUENCE [LARGE SCALE GENOMIC DNA]</scope>
</reference>
<name>A0AAV4FFD7_9GAST</name>
<evidence type="ECO:0000313" key="2">
    <source>
        <dbReference type="Proteomes" id="UP000762676"/>
    </source>
</evidence>
<organism evidence="1 2">
    <name type="scientific">Elysia marginata</name>
    <dbReference type="NCBI Taxonomy" id="1093978"/>
    <lineage>
        <taxon>Eukaryota</taxon>
        <taxon>Metazoa</taxon>
        <taxon>Spiralia</taxon>
        <taxon>Lophotrochozoa</taxon>
        <taxon>Mollusca</taxon>
        <taxon>Gastropoda</taxon>
        <taxon>Heterobranchia</taxon>
        <taxon>Euthyneura</taxon>
        <taxon>Panpulmonata</taxon>
        <taxon>Sacoglossa</taxon>
        <taxon>Placobranchoidea</taxon>
        <taxon>Plakobranchidae</taxon>
        <taxon>Elysia</taxon>
    </lineage>
</organism>
<proteinExistence type="predicted"/>
<sequence length="188" mass="20646">MRGADPSEASLTQLAEHVIQSQDFGCTKDLLHVMSILDYDVSFLVEKSLQTMSLSDLERSSVPCSDINFFKVVRAVLASAEVVGGGFFLNFFIRLNILSDGGCNLLYGSFVVGKLSSTARKASKDSSTGMMSFNLWNKKSRSMSLEHEVELNSASLFKLKTGMAKTVFYNCGADIIPLFLHHVQGLKD</sequence>
<evidence type="ECO:0000313" key="1">
    <source>
        <dbReference type="EMBL" id="GFR71972.1"/>
    </source>
</evidence>
<keyword evidence="2" id="KW-1185">Reference proteome</keyword>
<gene>
    <name evidence="1" type="ORF">ElyMa_003827400</name>
</gene>